<protein>
    <recommendedName>
        <fullName evidence="2">BCAS3 WD40 domain-containing protein</fullName>
    </recommendedName>
</protein>
<dbReference type="RefSeq" id="XP_019051004.2">
    <property type="nucleotide sequence ID" value="XM_019188126.2"/>
</dbReference>
<organism evidence="3">
    <name type="scientific">Kwoniella bestiolae CBS 10118</name>
    <dbReference type="NCBI Taxonomy" id="1296100"/>
    <lineage>
        <taxon>Eukaryota</taxon>
        <taxon>Fungi</taxon>
        <taxon>Dikarya</taxon>
        <taxon>Basidiomycota</taxon>
        <taxon>Agaricomycotina</taxon>
        <taxon>Tremellomycetes</taxon>
        <taxon>Tremellales</taxon>
        <taxon>Cryptococcaceae</taxon>
        <taxon>Kwoniella</taxon>
    </lineage>
</organism>
<dbReference type="InterPro" id="IPR015943">
    <property type="entry name" value="WD40/YVTN_repeat-like_dom_sf"/>
</dbReference>
<dbReference type="STRING" id="1296100.A0A1B9GFV5"/>
<feature type="region of interest" description="Disordered" evidence="1">
    <location>
        <begin position="922"/>
        <end position="998"/>
    </location>
</feature>
<feature type="domain" description="BCAS3 WD40" evidence="2">
    <location>
        <begin position="500"/>
        <end position="608"/>
    </location>
</feature>
<feature type="region of interest" description="Disordered" evidence="1">
    <location>
        <begin position="472"/>
        <end position="514"/>
    </location>
</feature>
<dbReference type="AlphaFoldDB" id="A0A1B9GFV5"/>
<sequence length="1014" mass="110541">MPTSDHVDSQRHLPDDGRGGRRRTGRRQGIPIDLNDTSASILSPIMSHLPSLAGMTSLKGFLPTSPVKQQAATPPSPVKVGGNIDGVKAIWQEGDIGDGRGRIPLLLVSSKTHALQVFTIYNNHIPDDPHIPEPFVAPEEIMSIPTIKYDKNVRGSKVDGAEEGFLGGLDRVISMTLLKKNVEENGLLVALIVLSTSTRKSTKGSLALVVVNLRTGVAIRRIELTTGNVAEVASSNKVIAVTTAHPAPLIHLFSAETFEPLPSSPISQAALNHHAGLPTISLSSRLLAFATSAAPHAPGPDGLGSIITSTTLRSSRTVSSEQLRRSSATGQDTQAAILSSAVEIGGGVARGVWAGLKMGAKAANRARTTRLAKSAPTDSSGTLGDEETDDFDLEAESRSLEESSVLEEVSSSSSSAIPAPGGEWVKVIDLFPPPSRRNHKSRSKSRRSHSRQSDSHQPTHTEAYEMIAHFRLPPSTSPLPIDPASPHQSGARRSSNNRPHPVAHLSFSPDGTQLFAAPDDGRSFHILDVHPAGIDKDEMGEVKGQVWHLYELRRGHTAATVKQVAWDTNGRWIGVGTGKGTVHVFPIHPSGGPSSSVAHATDKVVNHSRLHPLSTVITPIARLRPRRAPDTAHSQSPTSLSAAGEAFFHFTCNRRHPLHKGMYCQDISVYRATSDTLELARISLRPTEQIKAVDKGSQSSHRRGSALTEMMRNKAFGDGRDLEVDSAVKAAWNLHDRTGDVVLLEESSQSVTSRTSSHAGQTKSLARAEIRTHCVNPSILPASIYLSRQIEFFSAKPIDDYSPLSIMDLEARQHKLLFRKEVEAVSPLPENVKPFDEPLLSALHSIMEDRPLTQLPGLPNGSPIHSTRWTTTTRIPIRSVTAGVDRVKKEYVKAQSQYIKHKHQSQRREKARKEGLGLSFEDEDSISILNPNPDLSSSKDSQESPSSDLIPTTEASDADLDFDEEWNTGWEEEYNKAVEDDGPQELVLGLMDEEEEERRKWEIRREKLRREYAK</sequence>
<feature type="region of interest" description="Disordered" evidence="1">
    <location>
        <begin position="1"/>
        <end position="33"/>
    </location>
</feature>
<dbReference type="EMBL" id="KI894018">
    <property type="protein sequence ID" value="OCF29934.1"/>
    <property type="molecule type" value="Genomic_DNA"/>
</dbReference>
<evidence type="ECO:0000313" key="3">
    <source>
        <dbReference type="EMBL" id="OCF29934.1"/>
    </source>
</evidence>
<reference evidence="3" key="2">
    <citation type="submission" date="2014-01" db="EMBL/GenBank/DDBJ databases">
        <title>Evolution of pathogenesis and genome organization in the Tremellales.</title>
        <authorList>
            <person name="Cuomo C."/>
            <person name="Litvintseva A."/>
            <person name="Heitman J."/>
            <person name="Chen Y."/>
            <person name="Sun S."/>
            <person name="Springer D."/>
            <person name="Dromer F."/>
            <person name="Young S."/>
            <person name="Zeng Q."/>
            <person name="Chapman S."/>
            <person name="Gujja S."/>
            <person name="Saif S."/>
            <person name="Birren B."/>
        </authorList>
    </citation>
    <scope>NUCLEOTIDE SEQUENCE</scope>
    <source>
        <strain evidence="3">CBS 10118</strain>
    </source>
</reference>
<reference evidence="3" key="1">
    <citation type="submission" date="2013-07" db="EMBL/GenBank/DDBJ databases">
        <title>The Genome Sequence of Cryptococcus bestiolae CBS10118.</title>
        <authorList>
            <consortium name="The Broad Institute Genome Sequencing Platform"/>
            <person name="Cuomo C."/>
            <person name="Litvintseva A."/>
            <person name="Chen Y."/>
            <person name="Heitman J."/>
            <person name="Sun S."/>
            <person name="Springer D."/>
            <person name="Dromer F."/>
            <person name="Young S.K."/>
            <person name="Zeng Q."/>
            <person name="Gargeya S."/>
            <person name="Fitzgerald M."/>
            <person name="Abouelleil A."/>
            <person name="Alvarado L."/>
            <person name="Berlin A.M."/>
            <person name="Chapman S.B."/>
            <person name="Dewar J."/>
            <person name="Goldberg J."/>
            <person name="Griggs A."/>
            <person name="Gujja S."/>
            <person name="Hansen M."/>
            <person name="Howarth C."/>
            <person name="Imamovic A."/>
            <person name="Larimer J."/>
            <person name="McCowan C."/>
            <person name="Murphy C."/>
            <person name="Pearson M."/>
            <person name="Priest M."/>
            <person name="Roberts A."/>
            <person name="Saif S."/>
            <person name="Shea T."/>
            <person name="Sykes S."/>
            <person name="Wortman J."/>
            <person name="Nusbaum C."/>
            <person name="Birren B."/>
        </authorList>
    </citation>
    <scope>NUCLEOTIDE SEQUENCE [LARGE SCALE GENOMIC DNA]</scope>
    <source>
        <strain evidence="3">CBS 10118</strain>
    </source>
</reference>
<dbReference type="Pfam" id="PF21034">
    <property type="entry name" value="BCAS3_WD40"/>
    <property type="match status" value="1"/>
</dbReference>
<accession>A0A1B9GFV5</accession>
<dbReference type="PANTHER" id="PTHR13268">
    <property type="entry name" value="BREAST CARCINOMA AMPLIFIED SEQUENCE 3"/>
    <property type="match status" value="1"/>
</dbReference>
<dbReference type="VEuPathDB" id="FungiDB:I302_01447"/>
<feature type="compositionally biased region" description="Acidic residues" evidence="1">
    <location>
        <begin position="384"/>
        <end position="394"/>
    </location>
</feature>
<name>A0A1B9GFV5_9TREE</name>
<feature type="compositionally biased region" description="Low complexity" evidence="1">
    <location>
        <begin position="934"/>
        <end position="948"/>
    </location>
</feature>
<feature type="compositionally biased region" description="Polar residues" evidence="1">
    <location>
        <begin position="486"/>
        <end position="498"/>
    </location>
</feature>
<dbReference type="InterPro" id="IPR048382">
    <property type="entry name" value="BCAS3_WD40"/>
</dbReference>
<feature type="region of interest" description="Disordered" evidence="1">
    <location>
        <begin position="898"/>
        <end position="917"/>
    </location>
</feature>
<dbReference type="PANTHER" id="PTHR13268:SF0">
    <property type="entry name" value="BCAS3 MICROTUBULE ASSOCIATED CELL MIGRATION FACTOR"/>
    <property type="match status" value="1"/>
</dbReference>
<feature type="compositionally biased region" description="Acidic residues" evidence="1">
    <location>
        <begin position="956"/>
        <end position="972"/>
    </location>
</feature>
<feature type="compositionally biased region" description="Basic and acidic residues" evidence="1">
    <location>
        <begin position="1"/>
        <end position="19"/>
    </location>
</feature>
<dbReference type="GO" id="GO:0042594">
    <property type="term" value="P:response to starvation"/>
    <property type="evidence" value="ECO:0007669"/>
    <property type="project" value="TreeGrafter"/>
</dbReference>
<dbReference type="SUPFAM" id="SSF50998">
    <property type="entry name" value="Quinoprotein alcohol dehydrogenase-like"/>
    <property type="match status" value="1"/>
</dbReference>
<feature type="compositionally biased region" description="Basic and acidic residues" evidence="1">
    <location>
        <begin position="906"/>
        <end position="915"/>
    </location>
</feature>
<evidence type="ECO:0000259" key="2">
    <source>
        <dbReference type="Pfam" id="PF21034"/>
    </source>
</evidence>
<dbReference type="GeneID" id="30205846"/>
<evidence type="ECO:0000256" key="1">
    <source>
        <dbReference type="SAM" id="MobiDB-lite"/>
    </source>
</evidence>
<dbReference type="OrthoDB" id="25778at2759"/>
<feature type="region of interest" description="Disordered" evidence="1">
    <location>
        <begin position="366"/>
        <end position="459"/>
    </location>
</feature>
<dbReference type="GO" id="GO:0005737">
    <property type="term" value="C:cytoplasm"/>
    <property type="evidence" value="ECO:0007669"/>
    <property type="project" value="TreeGrafter"/>
</dbReference>
<feature type="compositionally biased region" description="Low complexity" evidence="1">
    <location>
        <begin position="402"/>
        <end position="416"/>
    </location>
</feature>
<dbReference type="InterPro" id="IPR045142">
    <property type="entry name" value="BCAS3-like"/>
</dbReference>
<dbReference type="InterPro" id="IPR011047">
    <property type="entry name" value="Quinoprotein_ADH-like_sf"/>
</dbReference>
<feature type="compositionally biased region" description="Basic residues" evidence="1">
    <location>
        <begin position="436"/>
        <end position="450"/>
    </location>
</feature>
<proteinExistence type="predicted"/>
<dbReference type="KEGG" id="kbi:30205846"/>
<dbReference type="Gene3D" id="2.130.10.10">
    <property type="entry name" value="YVTN repeat-like/Quinoprotein amine dehydrogenase"/>
    <property type="match status" value="1"/>
</dbReference>
<dbReference type="GO" id="GO:0006914">
    <property type="term" value="P:autophagy"/>
    <property type="evidence" value="ECO:0007669"/>
    <property type="project" value="InterPro"/>
</dbReference>
<gene>
    <name evidence="3" type="ORF">I302_01447</name>
</gene>